<dbReference type="InterPro" id="IPR015795">
    <property type="entry name" value="Pyrv_Knase_C"/>
</dbReference>
<dbReference type="NCBIfam" id="NF004491">
    <property type="entry name" value="PRK05826.1"/>
    <property type="match status" value="1"/>
</dbReference>
<evidence type="ECO:0000256" key="13">
    <source>
        <dbReference type="ARBA" id="ARBA00023317"/>
    </source>
</evidence>
<evidence type="ECO:0000256" key="12">
    <source>
        <dbReference type="ARBA" id="ARBA00023152"/>
    </source>
</evidence>
<keyword evidence="9 15" id="KW-0418">Kinase</keyword>
<dbReference type="NCBIfam" id="NF004978">
    <property type="entry name" value="PRK06354.1"/>
    <property type="match status" value="1"/>
</dbReference>
<dbReference type="OrthoDB" id="9812123at2"/>
<dbReference type="InterPro" id="IPR015813">
    <property type="entry name" value="Pyrv/PenolPyrv_kinase-like_dom"/>
</dbReference>
<accession>B4VIH1</accession>
<evidence type="ECO:0000256" key="4">
    <source>
        <dbReference type="ARBA" id="ARBA00008663"/>
    </source>
</evidence>
<dbReference type="STRING" id="118168.MC7420_7780"/>
<dbReference type="eggNOG" id="COG0469">
    <property type="taxonomic scope" value="Bacteria"/>
</dbReference>
<dbReference type="UniPathway" id="UPA00109">
    <property type="reaction ID" value="UER00188"/>
</dbReference>
<dbReference type="FunFam" id="2.40.33.10:FF:000001">
    <property type="entry name" value="Pyruvate kinase"/>
    <property type="match status" value="1"/>
</dbReference>
<feature type="domain" description="Pyruvate kinase barrel" evidence="16">
    <location>
        <begin position="6"/>
        <end position="329"/>
    </location>
</feature>
<sequence length="477" mass="51570">MKPLSNRTKIVATIGPASNSPDVLKQMVQAGMNVARLNFSHGSYDDHAHTISLLRSIEEELDTPITLLQDLQGPKIRVGKLPDAGLNLVQGESISLVPVSEFNHQPKTVAIDYPHLAQEAEPGVQILLDDGLLELRVEDIEGNTVKCQVVEGGILKSRKGVNLPGLSLNRLPSMTDKDKQDLEFGIAQGVDWVSLSFVRSAEDIRTLKGFLQQHNASSLPVIAKIEKPQAIANLEAIINESDGIMVARGDLGVEMSPEKVPFLQKKIIRICNQKGIPVITATQMLDSMINNPRPTRAEASDVANAIIDGTDAVMLSGESAVGKYPLKAVTMLARIATDVEPEIKFVNYPPAATNEANALSEALNTIDKILDLRCIAAFTSTGHTAKLAAAERPGVPVISLTPNRKVYHNLNLVWGVKPLLLEQEVESFEELVNQAQTQLLKRNLVVEGDKILIIAGIPAKVSGGTNLLKIHTISAES</sequence>
<dbReference type="PANTHER" id="PTHR11817">
    <property type="entry name" value="PYRUVATE KINASE"/>
    <property type="match status" value="1"/>
</dbReference>
<keyword evidence="8" id="KW-0547">Nucleotide-binding</keyword>
<dbReference type="Gene3D" id="3.20.20.60">
    <property type="entry name" value="Phosphoenolpyruvate-binding domains"/>
    <property type="match status" value="1"/>
</dbReference>
<dbReference type="Pfam" id="PF00224">
    <property type="entry name" value="PK"/>
    <property type="match status" value="1"/>
</dbReference>
<dbReference type="Proteomes" id="UP000003835">
    <property type="component" value="Unassembled WGS sequence"/>
</dbReference>
<keyword evidence="11 15" id="KW-0460">Magnesium</keyword>
<dbReference type="InterPro" id="IPR015793">
    <property type="entry name" value="Pyrv_Knase_brl"/>
</dbReference>
<organism evidence="18 19">
    <name type="scientific">Coleofasciculus chthonoplastes PCC 7420</name>
    <dbReference type="NCBI Taxonomy" id="118168"/>
    <lineage>
        <taxon>Bacteria</taxon>
        <taxon>Bacillati</taxon>
        <taxon>Cyanobacteriota</taxon>
        <taxon>Cyanophyceae</taxon>
        <taxon>Coleofasciculales</taxon>
        <taxon>Coleofasciculaceae</taxon>
        <taxon>Coleofasciculus</taxon>
    </lineage>
</organism>
<keyword evidence="12 15" id="KW-0324">Glycolysis</keyword>
<evidence type="ECO:0000256" key="10">
    <source>
        <dbReference type="ARBA" id="ARBA00022840"/>
    </source>
</evidence>
<protein>
    <recommendedName>
        <fullName evidence="5 14">Pyruvate kinase</fullName>
        <ecNumber evidence="5 14">2.7.1.40</ecNumber>
    </recommendedName>
</protein>
<dbReference type="EMBL" id="DS989842">
    <property type="protein sequence ID" value="EDX78042.1"/>
    <property type="molecule type" value="Genomic_DNA"/>
</dbReference>
<dbReference type="HOGENOM" id="CLU_015439_0_2_3"/>
<dbReference type="RefSeq" id="WP_006098478.1">
    <property type="nucleotide sequence ID" value="NZ_DS989842.1"/>
</dbReference>
<evidence type="ECO:0000256" key="9">
    <source>
        <dbReference type="ARBA" id="ARBA00022777"/>
    </source>
</evidence>
<dbReference type="NCBIfam" id="TIGR01064">
    <property type="entry name" value="pyruv_kin"/>
    <property type="match status" value="1"/>
</dbReference>
<dbReference type="SUPFAM" id="SSF52935">
    <property type="entry name" value="PK C-terminal domain-like"/>
    <property type="match status" value="1"/>
</dbReference>
<dbReference type="GO" id="GO:0030955">
    <property type="term" value="F:potassium ion binding"/>
    <property type="evidence" value="ECO:0007669"/>
    <property type="project" value="UniProtKB-UniRule"/>
</dbReference>
<evidence type="ECO:0000256" key="15">
    <source>
        <dbReference type="RuleBase" id="RU000504"/>
    </source>
</evidence>
<dbReference type="Gene3D" id="2.40.33.10">
    <property type="entry name" value="PK beta-barrel domain-like"/>
    <property type="match status" value="1"/>
</dbReference>
<proteinExistence type="inferred from homology"/>
<dbReference type="EC" id="2.7.1.40" evidence="5 14"/>
<dbReference type="PRINTS" id="PR01050">
    <property type="entry name" value="PYRUVTKNASE"/>
</dbReference>
<comment type="cofactor">
    <cofactor evidence="2">
        <name>K(+)</name>
        <dbReference type="ChEBI" id="CHEBI:29103"/>
    </cofactor>
</comment>
<evidence type="ECO:0000256" key="3">
    <source>
        <dbReference type="ARBA" id="ARBA00004997"/>
    </source>
</evidence>
<keyword evidence="6 15" id="KW-0808">Transferase</keyword>
<dbReference type="PROSITE" id="PS00110">
    <property type="entry name" value="PYRUVATE_KINASE"/>
    <property type="match status" value="1"/>
</dbReference>
<keyword evidence="10" id="KW-0067">ATP-binding</keyword>
<dbReference type="SUPFAM" id="SSF51621">
    <property type="entry name" value="Phosphoenolpyruvate/pyruvate domain"/>
    <property type="match status" value="1"/>
</dbReference>
<feature type="domain" description="Pyruvate kinase C-terminal" evidence="17">
    <location>
        <begin position="358"/>
        <end position="471"/>
    </location>
</feature>
<evidence type="ECO:0000256" key="2">
    <source>
        <dbReference type="ARBA" id="ARBA00001958"/>
    </source>
</evidence>
<comment type="pathway">
    <text evidence="3 15">Carbohydrate degradation; glycolysis; pyruvate from D-glyceraldehyde 3-phosphate: step 5/5.</text>
</comment>
<dbReference type="SUPFAM" id="SSF50800">
    <property type="entry name" value="PK beta-barrel domain-like"/>
    <property type="match status" value="1"/>
</dbReference>
<dbReference type="InterPro" id="IPR011037">
    <property type="entry name" value="Pyrv_Knase-like_insert_dom_sf"/>
</dbReference>
<dbReference type="GO" id="GO:0000287">
    <property type="term" value="F:magnesium ion binding"/>
    <property type="evidence" value="ECO:0007669"/>
    <property type="project" value="UniProtKB-UniRule"/>
</dbReference>
<dbReference type="FunFam" id="3.20.20.60:FF:000025">
    <property type="entry name" value="Pyruvate kinase"/>
    <property type="match status" value="1"/>
</dbReference>
<comment type="catalytic activity">
    <reaction evidence="15">
        <text>pyruvate + ATP = phosphoenolpyruvate + ADP + H(+)</text>
        <dbReference type="Rhea" id="RHEA:18157"/>
        <dbReference type="ChEBI" id="CHEBI:15361"/>
        <dbReference type="ChEBI" id="CHEBI:15378"/>
        <dbReference type="ChEBI" id="CHEBI:30616"/>
        <dbReference type="ChEBI" id="CHEBI:58702"/>
        <dbReference type="ChEBI" id="CHEBI:456216"/>
        <dbReference type="EC" id="2.7.1.40"/>
    </reaction>
</comment>
<dbReference type="InterPro" id="IPR001697">
    <property type="entry name" value="Pyr_Knase"/>
</dbReference>
<keyword evidence="7" id="KW-0479">Metal-binding</keyword>
<evidence type="ECO:0000256" key="1">
    <source>
        <dbReference type="ARBA" id="ARBA00001946"/>
    </source>
</evidence>
<evidence type="ECO:0000256" key="11">
    <source>
        <dbReference type="ARBA" id="ARBA00022842"/>
    </source>
</evidence>
<dbReference type="Pfam" id="PF02887">
    <property type="entry name" value="PK_C"/>
    <property type="match status" value="1"/>
</dbReference>
<dbReference type="InterPro" id="IPR040442">
    <property type="entry name" value="Pyrv_kinase-like_dom_sf"/>
</dbReference>
<dbReference type="InterPro" id="IPR036918">
    <property type="entry name" value="Pyrv_Knase_C_sf"/>
</dbReference>
<comment type="cofactor">
    <cofactor evidence="1">
        <name>Mg(2+)</name>
        <dbReference type="ChEBI" id="CHEBI:18420"/>
    </cofactor>
</comment>
<evidence type="ECO:0000259" key="16">
    <source>
        <dbReference type="Pfam" id="PF00224"/>
    </source>
</evidence>
<keyword evidence="19" id="KW-1185">Reference proteome</keyword>
<evidence type="ECO:0000313" key="19">
    <source>
        <dbReference type="Proteomes" id="UP000003835"/>
    </source>
</evidence>
<evidence type="ECO:0000256" key="5">
    <source>
        <dbReference type="ARBA" id="ARBA00012142"/>
    </source>
</evidence>
<dbReference type="Gene3D" id="3.40.1380.20">
    <property type="entry name" value="Pyruvate kinase, C-terminal domain"/>
    <property type="match status" value="1"/>
</dbReference>
<dbReference type="AlphaFoldDB" id="B4VIH1"/>
<dbReference type="InterPro" id="IPR018209">
    <property type="entry name" value="Pyrv_Knase_AS"/>
</dbReference>
<keyword evidence="13 18" id="KW-0670">Pyruvate</keyword>
<evidence type="ECO:0000256" key="6">
    <source>
        <dbReference type="ARBA" id="ARBA00022679"/>
    </source>
</evidence>
<evidence type="ECO:0000256" key="14">
    <source>
        <dbReference type="NCBIfam" id="TIGR01064"/>
    </source>
</evidence>
<dbReference type="GO" id="GO:0004743">
    <property type="term" value="F:pyruvate kinase activity"/>
    <property type="evidence" value="ECO:0007669"/>
    <property type="project" value="UniProtKB-UniRule"/>
</dbReference>
<evidence type="ECO:0000256" key="8">
    <source>
        <dbReference type="ARBA" id="ARBA00022741"/>
    </source>
</evidence>
<dbReference type="GO" id="GO:0005524">
    <property type="term" value="F:ATP binding"/>
    <property type="evidence" value="ECO:0007669"/>
    <property type="project" value="UniProtKB-KW"/>
</dbReference>
<evidence type="ECO:0000313" key="18">
    <source>
        <dbReference type="EMBL" id="EDX78042.1"/>
    </source>
</evidence>
<dbReference type="GO" id="GO:0016301">
    <property type="term" value="F:kinase activity"/>
    <property type="evidence" value="ECO:0007669"/>
    <property type="project" value="UniProtKB-KW"/>
</dbReference>
<gene>
    <name evidence="18" type="ORF">MC7420_7780</name>
</gene>
<reference evidence="18 19" key="1">
    <citation type="submission" date="2008-07" db="EMBL/GenBank/DDBJ databases">
        <authorList>
            <person name="Tandeau de Marsac N."/>
            <person name="Ferriera S."/>
            <person name="Johnson J."/>
            <person name="Kravitz S."/>
            <person name="Beeson K."/>
            <person name="Sutton G."/>
            <person name="Rogers Y.-H."/>
            <person name="Friedman R."/>
            <person name="Frazier M."/>
            <person name="Venter J.C."/>
        </authorList>
    </citation>
    <scope>NUCLEOTIDE SEQUENCE [LARGE SCALE GENOMIC DNA]</scope>
    <source>
        <strain evidence="18 19">PCC 7420</strain>
    </source>
</reference>
<evidence type="ECO:0000256" key="7">
    <source>
        <dbReference type="ARBA" id="ARBA00022723"/>
    </source>
</evidence>
<name>B4VIH1_9CYAN</name>
<comment type="similarity">
    <text evidence="4 15">Belongs to the pyruvate kinase family.</text>
</comment>
<dbReference type="InterPro" id="IPR015806">
    <property type="entry name" value="Pyrv_Knase_insert_dom_sf"/>
</dbReference>
<evidence type="ECO:0000259" key="17">
    <source>
        <dbReference type="Pfam" id="PF02887"/>
    </source>
</evidence>